<feature type="non-terminal residue" evidence="14">
    <location>
        <position position="1"/>
    </location>
</feature>
<evidence type="ECO:0000313" key="14">
    <source>
        <dbReference type="EMBL" id="RDX73329.1"/>
    </source>
</evidence>
<evidence type="ECO:0000256" key="7">
    <source>
        <dbReference type="ARBA" id="ARBA00022833"/>
    </source>
</evidence>
<evidence type="ECO:0000256" key="4">
    <source>
        <dbReference type="ARBA" id="ARBA00022729"/>
    </source>
</evidence>
<organism evidence="14 15">
    <name type="scientific">Mucuna pruriens</name>
    <name type="common">Velvet bean</name>
    <name type="synonym">Dolichos pruriens</name>
    <dbReference type="NCBI Taxonomy" id="157652"/>
    <lineage>
        <taxon>Eukaryota</taxon>
        <taxon>Viridiplantae</taxon>
        <taxon>Streptophyta</taxon>
        <taxon>Embryophyta</taxon>
        <taxon>Tracheophyta</taxon>
        <taxon>Spermatophyta</taxon>
        <taxon>Magnoliopsida</taxon>
        <taxon>eudicotyledons</taxon>
        <taxon>Gunneridae</taxon>
        <taxon>Pentapetalae</taxon>
        <taxon>rosids</taxon>
        <taxon>fabids</taxon>
        <taxon>Fabales</taxon>
        <taxon>Fabaceae</taxon>
        <taxon>Papilionoideae</taxon>
        <taxon>50 kb inversion clade</taxon>
        <taxon>NPAAA clade</taxon>
        <taxon>indigoferoid/millettioid clade</taxon>
        <taxon>Phaseoleae</taxon>
        <taxon>Mucuna</taxon>
    </lineage>
</organism>
<dbReference type="Gene3D" id="4.10.1000.10">
    <property type="entry name" value="Zinc finger, CCCH-type"/>
    <property type="match status" value="1"/>
</dbReference>
<evidence type="ECO:0000256" key="6">
    <source>
        <dbReference type="ARBA" id="ARBA00022771"/>
    </source>
</evidence>
<dbReference type="Pfam" id="PF00560">
    <property type="entry name" value="LRR_1"/>
    <property type="match status" value="2"/>
</dbReference>
<sequence length="392" mass="43684">MAPQDTQHHPQNDHVIPIEKRKRDDDDDRSLHPMWKTSLCSYFRSHNGSCSHSDACRYAHGEEELRLRLDNRWDPTFERAKKYLKSETGEKHAVVEMLGAFAAKMVVREFEEFSQPRGRRTNEEFINGFRRKINWQQENKGKVTVGFMLGNFKEGVTVVEEAMDCPNVINLLHNKLSGNVPSWFGIGSMSQLTKLLLGANDLVGTTPHSLGNLSSLQNVTLARNHLEGSIPDALGRLSNLKELNLGLNNLSVVPVSLYNLLNIQIFVLGENQLSGTLPSNMHLAFPNLRVFFVGWNNFYGIFPSSIPNITGLQALDISLNGFSGSIPPTLGSLNKLTRFSIAYNSFGSGRAQDLDFLSSLSNCTQLRILLVGNNEFGGVLPDLIGNFSTHLT</sequence>
<keyword evidence="15" id="KW-1185">Reference proteome</keyword>
<evidence type="ECO:0000256" key="9">
    <source>
        <dbReference type="ARBA" id="ARBA00023170"/>
    </source>
</evidence>
<feature type="domain" description="C3H1-type" evidence="13">
    <location>
        <begin position="34"/>
        <end position="63"/>
    </location>
</feature>
<feature type="region of interest" description="Disordered" evidence="12">
    <location>
        <begin position="1"/>
        <end position="30"/>
    </location>
</feature>
<evidence type="ECO:0000256" key="2">
    <source>
        <dbReference type="ARBA" id="ARBA00022614"/>
    </source>
</evidence>
<gene>
    <name evidence="14" type="ORF">CR513_47067</name>
</gene>
<keyword evidence="3 11" id="KW-0479">Metal-binding</keyword>
<keyword evidence="9" id="KW-0675">Receptor</keyword>
<feature type="zinc finger region" description="C3H1-type" evidence="11">
    <location>
        <begin position="34"/>
        <end position="63"/>
    </location>
</feature>
<dbReference type="GO" id="GO:0008270">
    <property type="term" value="F:zinc ion binding"/>
    <property type="evidence" value="ECO:0007669"/>
    <property type="project" value="UniProtKB-KW"/>
</dbReference>
<dbReference type="STRING" id="157652.A0A371F4X9"/>
<evidence type="ECO:0000259" key="13">
    <source>
        <dbReference type="PROSITE" id="PS50103"/>
    </source>
</evidence>
<evidence type="ECO:0000313" key="15">
    <source>
        <dbReference type="Proteomes" id="UP000257109"/>
    </source>
</evidence>
<dbReference type="SMART" id="SM00356">
    <property type="entry name" value="ZnF_C3H1"/>
    <property type="match status" value="1"/>
</dbReference>
<dbReference type="Gene3D" id="3.80.10.10">
    <property type="entry name" value="Ribonuclease Inhibitor"/>
    <property type="match status" value="2"/>
</dbReference>
<comment type="caution">
    <text evidence="14">The sequence shown here is derived from an EMBL/GenBank/DDBJ whole genome shotgun (WGS) entry which is preliminary data.</text>
</comment>
<protein>
    <submittedName>
        <fullName evidence="14">LRR receptor-like serine/threonine-protein kinase</fullName>
    </submittedName>
</protein>
<dbReference type="FunFam" id="3.80.10.10:FF:000041">
    <property type="entry name" value="LRR receptor-like serine/threonine-protein kinase ERECTA"/>
    <property type="match status" value="1"/>
</dbReference>
<evidence type="ECO:0000256" key="10">
    <source>
        <dbReference type="ARBA" id="ARBA00023180"/>
    </source>
</evidence>
<dbReference type="PANTHER" id="PTHR48053:SF126">
    <property type="entry name" value="MDIS1-INTERACTING RECEPTOR LIKE KINASE 2-LIKE ISOFORM X1"/>
    <property type="match status" value="1"/>
</dbReference>
<dbReference type="SUPFAM" id="SSF90229">
    <property type="entry name" value="CCCH zinc finger"/>
    <property type="match status" value="1"/>
</dbReference>
<keyword evidence="8" id="KW-0472">Membrane</keyword>
<dbReference type="InterPro" id="IPR032675">
    <property type="entry name" value="LRR_dom_sf"/>
</dbReference>
<keyword evidence="4" id="KW-0732">Signal</keyword>
<reference evidence="14" key="1">
    <citation type="submission" date="2018-05" db="EMBL/GenBank/DDBJ databases">
        <title>Draft genome of Mucuna pruriens seed.</title>
        <authorList>
            <person name="Nnadi N.E."/>
            <person name="Vos R."/>
            <person name="Hasami M.H."/>
            <person name="Devisetty U.K."/>
            <person name="Aguiy J.C."/>
        </authorList>
    </citation>
    <scope>NUCLEOTIDE SEQUENCE [LARGE SCALE GENOMIC DNA]</scope>
    <source>
        <strain evidence="14">JCA_2017</strain>
    </source>
</reference>
<evidence type="ECO:0000256" key="1">
    <source>
        <dbReference type="ARBA" id="ARBA00004479"/>
    </source>
</evidence>
<proteinExistence type="predicted"/>
<dbReference type="GO" id="GO:0016301">
    <property type="term" value="F:kinase activity"/>
    <property type="evidence" value="ECO:0007669"/>
    <property type="project" value="UniProtKB-KW"/>
</dbReference>
<dbReference type="InterPro" id="IPR000571">
    <property type="entry name" value="Znf_CCCH"/>
</dbReference>
<feature type="compositionally biased region" description="Basic and acidic residues" evidence="12">
    <location>
        <begin position="1"/>
        <end position="24"/>
    </location>
</feature>
<evidence type="ECO:0000256" key="11">
    <source>
        <dbReference type="PROSITE-ProRule" id="PRU00723"/>
    </source>
</evidence>
<evidence type="ECO:0000256" key="3">
    <source>
        <dbReference type="ARBA" id="ARBA00022723"/>
    </source>
</evidence>
<keyword evidence="2" id="KW-0433">Leucine-rich repeat</keyword>
<dbReference type="InterPro" id="IPR001611">
    <property type="entry name" value="Leu-rich_rpt"/>
</dbReference>
<evidence type="ECO:0000256" key="12">
    <source>
        <dbReference type="SAM" id="MobiDB-lite"/>
    </source>
</evidence>
<dbReference type="Pfam" id="PF00642">
    <property type="entry name" value="zf-CCCH"/>
    <property type="match status" value="1"/>
</dbReference>
<keyword evidence="5" id="KW-0677">Repeat</keyword>
<dbReference type="Proteomes" id="UP000257109">
    <property type="component" value="Unassembled WGS sequence"/>
</dbReference>
<keyword evidence="10" id="KW-0325">Glycoprotein</keyword>
<dbReference type="SUPFAM" id="SSF52058">
    <property type="entry name" value="L domain-like"/>
    <property type="match status" value="1"/>
</dbReference>
<dbReference type="PROSITE" id="PS50103">
    <property type="entry name" value="ZF_C3H1"/>
    <property type="match status" value="1"/>
</dbReference>
<dbReference type="InterPro" id="IPR036855">
    <property type="entry name" value="Znf_CCCH_sf"/>
</dbReference>
<comment type="subcellular location">
    <subcellularLocation>
        <location evidence="1">Membrane</location>
        <topology evidence="1">Single-pass type I membrane protein</topology>
    </subcellularLocation>
</comment>
<accession>A0A371F4X9</accession>
<evidence type="ECO:0000256" key="5">
    <source>
        <dbReference type="ARBA" id="ARBA00022737"/>
    </source>
</evidence>
<dbReference type="OrthoDB" id="1434862at2759"/>
<dbReference type="EMBL" id="QJKJ01010564">
    <property type="protein sequence ID" value="RDX73329.1"/>
    <property type="molecule type" value="Genomic_DNA"/>
</dbReference>
<dbReference type="InterPro" id="IPR051716">
    <property type="entry name" value="Plant_RL_S/T_kinase"/>
</dbReference>
<keyword evidence="6 11" id="KW-0863">Zinc-finger</keyword>
<evidence type="ECO:0000256" key="8">
    <source>
        <dbReference type="ARBA" id="ARBA00023136"/>
    </source>
</evidence>
<dbReference type="AlphaFoldDB" id="A0A371F4X9"/>
<keyword evidence="7 11" id="KW-0862">Zinc</keyword>
<name>A0A371F4X9_MUCPR</name>
<dbReference type="FunFam" id="3.80.10.10:FF:001362">
    <property type="entry name" value="Lrr receptor-like serinethreonine-protein kinase gso2"/>
    <property type="match status" value="1"/>
</dbReference>
<dbReference type="GO" id="GO:0016020">
    <property type="term" value="C:membrane"/>
    <property type="evidence" value="ECO:0007669"/>
    <property type="project" value="UniProtKB-SubCell"/>
</dbReference>
<dbReference type="PANTHER" id="PTHR48053">
    <property type="entry name" value="LEUCINE RICH REPEAT FAMILY PROTEIN, EXPRESSED"/>
    <property type="match status" value="1"/>
</dbReference>